<protein>
    <recommendedName>
        <fullName evidence="11">Ubiquitin-activating enzyme E1-like</fullName>
    </recommendedName>
</protein>
<dbReference type="GO" id="GO:0005524">
    <property type="term" value="F:ATP binding"/>
    <property type="evidence" value="ECO:0007669"/>
    <property type="project" value="UniProtKB-UniRule"/>
</dbReference>
<dbReference type="FunFam" id="1.10.10.520:FF:000003">
    <property type="entry name" value="Ubiquitin-activating enzyme E1-like"/>
    <property type="match status" value="1"/>
</dbReference>
<dbReference type="InterPro" id="IPR030661">
    <property type="entry name" value="Uba2"/>
</dbReference>
<evidence type="ECO:0000256" key="8">
    <source>
        <dbReference type="ARBA" id="ARBA00022833"/>
    </source>
</evidence>
<gene>
    <name evidence="19" type="ORF">K491DRAFT_706742</name>
</gene>
<sequence length="632" mass="70026">MARDKHARQSLGSLHTRIKQVQLPRANPSCAHLPLTIIQARVLMVGAGGIGCELLKNLVLTGFGEIHVVDLDTIDLSNLNRQFLFRNEHIKKSKALVAKESAGRFNPNVKIEAHHDNIKDPRFNVAWFKSFGVVFNALDNLDARRHVNKMCLAADVPLIESGTTGFNGQVQVIRKGQTECYDCVTKDPPKSFPVCTIRSTPSQPIHCIVWGKSYLFTEIFGTSEDDAPDMDMSEDSENAAEIGNLRQEAHALKRIRESMGSDEFPRLVFNKVYEEDIERLRSMEDMWKSRRAPEALNYDALAQEALGVGSAIASKDQAVWTPAENFTVFVDSLKRLSTRLEEDRARADVGNAAAILTFDKDDVDTLDFVAASANLRSHVFGIEPRSKFDIKQMAGNIIPAIATTNAMTASLCVLEAFKVMRDELPKAKMVFLTRSTERVLSNEPLRPPNPTCPVCSVAQSTLVVDTSRATLNDLVEDLLRLQLGYGPEFSVNSETGILYDPEEDQNLSKTFSELGLKNDSFITIIDEADEDTKVNLTLSISDKSLEEETKPIHLTEKVRIATKPKILPAAQTNGHVHPVANGIPNGKRKRSIEEADLENDIVKKRGKVVAAPNDDVVLVDDTEESAILIDDD</sequence>
<evidence type="ECO:0000256" key="2">
    <source>
        <dbReference type="ARBA" id="ARBA00004718"/>
    </source>
</evidence>
<dbReference type="GO" id="GO:0005737">
    <property type="term" value="C:cytoplasm"/>
    <property type="evidence" value="ECO:0007669"/>
    <property type="project" value="TreeGrafter"/>
</dbReference>
<dbReference type="CDD" id="cd01489">
    <property type="entry name" value="Uba2_SUMO"/>
    <property type="match status" value="1"/>
</dbReference>
<evidence type="ECO:0000256" key="12">
    <source>
        <dbReference type="PIRSR" id="PIRSR039133-1"/>
    </source>
</evidence>
<dbReference type="UniPathway" id="UPA00886"/>
<dbReference type="GO" id="GO:0016925">
    <property type="term" value="P:protein sumoylation"/>
    <property type="evidence" value="ECO:0007669"/>
    <property type="project" value="UniProtKB-UniRule"/>
</dbReference>
<comment type="subunit">
    <text evidence="11">Heterodimer.</text>
</comment>
<feature type="binding site" evidence="13">
    <location>
        <begin position="78"/>
        <end position="81"/>
    </location>
    <ligand>
        <name>ATP</name>
        <dbReference type="ChEBI" id="CHEBI:30616"/>
    </ligand>
</feature>
<dbReference type="InterPro" id="IPR035985">
    <property type="entry name" value="Ubiquitin-activating_enz"/>
</dbReference>
<feature type="binding site" evidence="13">
    <location>
        <position position="94"/>
    </location>
    <ligand>
        <name>ATP</name>
        <dbReference type="ChEBI" id="CHEBI:30616"/>
    </ligand>
</feature>
<dbReference type="Gene3D" id="3.10.290.20">
    <property type="entry name" value="Ubiquitin-like 2 activating enzyme e1b. Chain: B, domain 3"/>
    <property type="match status" value="1"/>
</dbReference>
<dbReference type="PIRSF" id="PIRSF039133">
    <property type="entry name" value="SUMO_E1B"/>
    <property type="match status" value="1"/>
</dbReference>
<feature type="binding site" evidence="14">
    <location>
        <position position="455"/>
    </location>
    <ligand>
        <name>Zn(2+)</name>
        <dbReference type="ChEBI" id="CHEBI:29105"/>
    </ligand>
</feature>
<dbReference type="AlphaFoldDB" id="A0A6A6SXV9"/>
<keyword evidence="20" id="KW-1185">Reference proteome</keyword>
<dbReference type="OrthoDB" id="10255449at2759"/>
<dbReference type="PANTHER" id="PTHR10953:SF5">
    <property type="entry name" value="SUMO-ACTIVATING ENZYME SUBUNIT 2"/>
    <property type="match status" value="1"/>
</dbReference>
<evidence type="ECO:0000313" key="20">
    <source>
        <dbReference type="Proteomes" id="UP000799324"/>
    </source>
</evidence>
<feature type="domain" description="Ubiquitin-activating enzyme SCCH" evidence="17">
    <location>
        <begin position="331"/>
        <end position="391"/>
    </location>
</feature>
<evidence type="ECO:0000256" key="13">
    <source>
        <dbReference type="PIRSR" id="PIRSR039133-2"/>
    </source>
</evidence>
<dbReference type="FunFam" id="3.50.50.80:FF:000002">
    <property type="entry name" value="SUMO-activating enzyme subunit 2"/>
    <property type="match status" value="1"/>
</dbReference>
<dbReference type="EMBL" id="MU004414">
    <property type="protein sequence ID" value="KAF2651907.1"/>
    <property type="molecule type" value="Genomic_DNA"/>
</dbReference>
<keyword evidence="9 11" id="KW-0067">ATP-binding</keyword>
<feature type="binding site" evidence="13">
    <location>
        <begin position="46"/>
        <end position="51"/>
    </location>
    <ligand>
        <name>ATP</name>
        <dbReference type="ChEBI" id="CHEBI:30616"/>
    </ligand>
</feature>
<comment type="similarity">
    <text evidence="3 11">Belongs to the ubiquitin-activating E1 family.</text>
</comment>
<evidence type="ECO:0000256" key="6">
    <source>
        <dbReference type="ARBA" id="ARBA00022741"/>
    </source>
</evidence>
<feature type="binding site" evidence="14">
    <location>
        <position position="452"/>
    </location>
    <ligand>
        <name>Zn(2+)</name>
        <dbReference type="ChEBI" id="CHEBI:29105"/>
    </ligand>
</feature>
<feature type="domain" description="THIF-type NAD/FAD binding fold" evidence="16">
    <location>
        <begin position="37"/>
        <end position="454"/>
    </location>
</feature>
<dbReference type="GO" id="GO:0016740">
    <property type="term" value="F:transferase activity"/>
    <property type="evidence" value="ECO:0007669"/>
    <property type="project" value="UniProtKB-KW"/>
</dbReference>
<evidence type="ECO:0000259" key="18">
    <source>
        <dbReference type="Pfam" id="PF14732"/>
    </source>
</evidence>
<dbReference type="PANTHER" id="PTHR10953">
    <property type="entry name" value="UBIQUITIN-ACTIVATING ENZYME E1"/>
    <property type="match status" value="1"/>
</dbReference>
<feature type="binding site" evidence="13">
    <location>
        <begin position="139"/>
        <end position="144"/>
    </location>
    <ligand>
        <name>ATP</name>
        <dbReference type="ChEBI" id="CHEBI:30616"/>
    </ligand>
</feature>
<reference evidence="19" key="1">
    <citation type="journal article" date="2020" name="Stud. Mycol.">
        <title>101 Dothideomycetes genomes: a test case for predicting lifestyles and emergence of pathogens.</title>
        <authorList>
            <person name="Haridas S."/>
            <person name="Albert R."/>
            <person name="Binder M."/>
            <person name="Bloem J."/>
            <person name="Labutti K."/>
            <person name="Salamov A."/>
            <person name="Andreopoulos B."/>
            <person name="Baker S."/>
            <person name="Barry K."/>
            <person name="Bills G."/>
            <person name="Bluhm B."/>
            <person name="Cannon C."/>
            <person name="Castanera R."/>
            <person name="Culley D."/>
            <person name="Daum C."/>
            <person name="Ezra D."/>
            <person name="Gonzalez J."/>
            <person name="Henrissat B."/>
            <person name="Kuo A."/>
            <person name="Liang C."/>
            <person name="Lipzen A."/>
            <person name="Lutzoni F."/>
            <person name="Magnuson J."/>
            <person name="Mondo S."/>
            <person name="Nolan M."/>
            <person name="Ohm R."/>
            <person name="Pangilinan J."/>
            <person name="Park H.-J."/>
            <person name="Ramirez L."/>
            <person name="Alfaro M."/>
            <person name="Sun H."/>
            <person name="Tritt A."/>
            <person name="Yoshinaga Y."/>
            <person name="Zwiers L.-H."/>
            <person name="Turgeon B."/>
            <person name="Goodwin S."/>
            <person name="Spatafora J."/>
            <person name="Crous P."/>
            <person name="Grigoriev I."/>
        </authorList>
    </citation>
    <scope>NUCLEOTIDE SEQUENCE</scope>
    <source>
        <strain evidence="19">CBS 122681</strain>
    </source>
</reference>
<evidence type="ECO:0000256" key="4">
    <source>
        <dbReference type="ARBA" id="ARBA00022679"/>
    </source>
</evidence>
<dbReference type="Pfam" id="PF00899">
    <property type="entry name" value="ThiF"/>
    <property type="match status" value="1"/>
</dbReference>
<evidence type="ECO:0000256" key="11">
    <source>
        <dbReference type="PIRNR" id="PIRNR039133"/>
    </source>
</evidence>
<dbReference type="InterPro" id="IPR045886">
    <property type="entry name" value="ThiF/MoeB/HesA"/>
</dbReference>
<feature type="domain" description="Ubiquitin/SUMO-activating enzyme ubiquitin-like" evidence="18">
    <location>
        <begin position="462"/>
        <end position="543"/>
    </location>
</feature>
<evidence type="ECO:0000256" key="15">
    <source>
        <dbReference type="PROSITE-ProRule" id="PRU10132"/>
    </source>
</evidence>
<dbReference type="GO" id="GO:0019948">
    <property type="term" value="F:SUMO activating enzyme activity"/>
    <property type="evidence" value="ECO:0007669"/>
    <property type="project" value="UniProtKB-UniRule"/>
</dbReference>
<organism evidence="19 20">
    <name type="scientific">Lophiostoma macrostomum CBS 122681</name>
    <dbReference type="NCBI Taxonomy" id="1314788"/>
    <lineage>
        <taxon>Eukaryota</taxon>
        <taxon>Fungi</taxon>
        <taxon>Dikarya</taxon>
        <taxon>Ascomycota</taxon>
        <taxon>Pezizomycotina</taxon>
        <taxon>Dothideomycetes</taxon>
        <taxon>Pleosporomycetidae</taxon>
        <taxon>Pleosporales</taxon>
        <taxon>Lophiostomataceae</taxon>
        <taxon>Lophiostoma</taxon>
    </lineage>
</organism>
<dbReference type="InterPro" id="IPR042449">
    <property type="entry name" value="Ub-E1_IAD_1"/>
</dbReference>
<keyword evidence="8 11" id="KW-0862">Zinc</keyword>
<dbReference type="FunFam" id="3.40.50.720:FF:000618">
    <property type="entry name" value="SUMO-activating enzyme subunit 2"/>
    <property type="match status" value="1"/>
</dbReference>
<keyword evidence="6 11" id="KW-0547">Nucleotide-binding</keyword>
<dbReference type="GO" id="GO:0031510">
    <property type="term" value="C:SUMO activating enzyme complex"/>
    <property type="evidence" value="ECO:0007669"/>
    <property type="project" value="UniProtKB-UniRule"/>
</dbReference>
<evidence type="ECO:0000256" key="7">
    <source>
        <dbReference type="ARBA" id="ARBA00022786"/>
    </source>
</evidence>
<proteinExistence type="inferred from homology"/>
<evidence type="ECO:0000313" key="19">
    <source>
        <dbReference type="EMBL" id="KAF2651907.1"/>
    </source>
</evidence>
<evidence type="ECO:0000256" key="3">
    <source>
        <dbReference type="ARBA" id="ARBA00005673"/>
    </source>
</evidence>
<accession>A0A6A6SXV9</accession>
<dbReference type="Pfam" id="PF14732">
    <property type="entry name" value="UAE_UbL"/>
    <property type="match status" value="1"/>
</dbReference>
<dbReference type="InterPro" id="IPR033127">
    <property type="entry name" value="UBQ-activ_enz_E1_Cys_AS"/>
</dbReference>
<keyword evidence="7 11" id="KW-0833">Ubl conjugation pathway</keyword>
<dbReference type="Proteomes" id="UP000799324">
    <property type="component" value="Unassembled WGS sequence"/>
</dbReference>
<evidence type="ECO:0000259" key="16">
    <source>
        <dbReference type="Pfam" id="PF00899"/>
    </source>
</evidence>
<dbReference type="InterPro" id="IPR023318">
    <property type="entry name" value="Ub_act_enz_dom_a_sf"/>
</dbReference>
<evidence type="ECO:0000256" key="5">
    <source>
        <dbReference type="ARBA" id="ARBA00022723"/>
    </source>
</evidence>
<evidence type="ECO:0000259" key="17">
    <source>
        <dbReference type="Pfam" id="PF10585"/>
    </source>
</evidence>
<dbReference type="PROSITE" id="PS00865">
    <property type="entry name" value="UBIQUITIN_ACTIVAT_2"/>
    <property type="match status" value="1"/>
</dbReference>
<keyword evidence="4" id="KW-0808">Transferase</keyword>
<comment type="subcellular location">
    <subcellularLocation>
        <location evidence="1">Nucleus</location>
    </subcellularLocation>
</comment>
<dbReference type="InterPro" id="IPR028077">
    <property type="entry name" value="UAE_UbL_dom"/>
</dbReference>
<comment type="pathway">
    <text evidence="2 11">Protein modification; protein sumoylation.</text>
</comment>
<evidence type="ECO:0000256" key="1">
    <source>
        <dbReference type="ARBA" id="ARBA00004123"/>
    </source>
</evidence>
<feature type="active site" description="Glycyl thioester intermediate" evidence="12 15">
    <location>
        <position position="195"/>
    </location>
</feature>
<keyword evidence="10" id="KW-0539">Nucleus</keyword>
<dbReference type="Pfam" id="PF10585">
    <property type="entry name" value="UBA_E1_SCCH"/>
    <property type="match status" value="1"/>
</dbReference>
<name>A0A6A6SXV9_9PLEO</name>
<dbReference type="SUPFAM" id="SSF69572">
    <property type="entry name" value="Activating enzymes of the ubiquitin-like proteins"/>
    <property type="match status" value="1"/>
</dbReference>
<feature type="binding site" evidence="13">
    <location>
        <position position="70"/>
    </location>
    <ligand>
        <name>ATP</name>
        <dbReference type="ChEBI" id="CHEBI:30616"/>
    </ligand>
</feature>
<evidence type="ECO:0000256" key="10">
    <source>
        <dbReference type="ARBA" id="ARBA00023242"/>
    </source>
</evidence>
<feature type="binding site" evidence="14">
    <location>
        <position position="180"/>
    </location>
    <ligand>
        <name>Zn(2+)</name>
        <dbReference type="ChEBI" id="CHEBI:29105"/>
    </ligand>
</feature>
<evidence type="ECO:0000256" key="9">
    <source>
        <dbReference type="ARBA" id="ARBA00022840"/>
    </source>
</evidence>
<dbReference type="GO" id="GO:0046872">
    <property type="term" value="F:metal ion binding"/>
    <property type="evidence" value="ECO:0007669"/>
    <property type="project" value="UniProtKB-KW"/>
</dbReference>
<dbReference type="InterPro" id="IPR019572">
    <property type="entry name" value="UBA_E1_SCCH"/>
</dbReference>
<feature type="binding site" evidence="14">
    <location>
        <position position="183"/>
    </location>
    <ligand>
        <name>Zn(2+)</name>
        <dbReference type="ChEBI" id="CHEBI:29105"/>
    </ligand>
</feature>
<keyword evidence="5 11" id="KW-0479">Metal-binding</keyword>
<dbReference type="Gene3D" id="1.10.10.520">
    <property type="entry name" value="Ubiquitin activating enzymes (Uba3). Chain: B, domain 2"/>
    <property type="match status" value="1"/>
</dbReference>
<dbReference type="InterPro" id="IPR000594">
    <property type="entry name" value="ThiF_NAD_FAD-bd"/>
</dbReference>
<dbReference type="Gene3D" id="3.50.50.80">
    <property type="entry name" value="Ubiquitin-activating enzyme E1, inactive adenylation domain, subdomain 1"/>
    <property type="match status" value="1"/>
</dbReference>
<evidence type="ECO:0000256" key="14">
    <source>
        <dbReference type="PIRSR" id="PIRSR039133-3"/>
    </source>
</evidence>